<gene>
    <name evidence="1" type="ORF">METZ01_LOCUS69546</name>
</gene>
<evidence type="ECO:0000313" key="1">
    <source>
        <dbReference type="EMBL" id="SVA16692.1"/>
    </source>
</evidence>
<evidence type="ECO:0008006" key="2">
    <source>
        <dbReference type="Google" id="ProtNLM"/>
    </source>
</evidence>
<name>A0A381TKS9_9ZZZZ</name>
<dbReference type="SUPFAM" id="SSF63829">
    <property type="entry name" value="Calcium-dependent phosphotriesterase"/>
    <property type="match status" value="1"/>
</dbReference>
<proteinExistence type="predicted"/>
<sequence length="727" mass="78717">MGRQLTRGLGVTSVTVLLAAGLVWLGSSATAQVSIEIDDDDIGGAVRGADGPEAGVWVIAESDDLDTLFRKIVVTDDGGRYVLPDLPDARYNVWVRGYGLKDSDPVTGRPGDTLDLLALPAENPQEAAAVYPANYWYSLVEVPPESAFPGTGESGNGISPGMRTQANWVDGLKQGCQLCHQLGNQATREILNPANFDSTEAAWTHRVQAGQRGALMNGGLRRFGADTAVAMYANWTDRIMAGEVPPAPPRPEGPERNVVLTMWEWGGPTGYVHDEIATDKRNPQVNAGGPVYGVEFANDKLVSVDPNTNEAREIPIPVRDTPGEGDFRSYIDQENLQPSIYWGDELVWNNPGNPHNPMMDGQGRVWMTHQIRGPGNPAWCQEGSDNRFAQHYPLTRAARHVAYYDPASEEVGLVDTCFNTHHLQFGYEDGERLYLSSVGSVIGWLDVEFYEETGDAQAAQGWCPIIVDTNGDGRITEWVGRGGELDPTKDKEMGGGWYGIVPDPTEDGVVWAASGGVPGQIVRLALGNNPPETCVAEYYQPPFENADAPVQGYSPRGIDITTNGIVWTALSGSGHMASFDRTKCNVLNGPTATGQHCPQGWSLYATPGPQMKGVTSHGSADFHYYSWVDQHNTLGLGDNIPIATGSTSDSLLAFVPDDETYVVMRVPYPLGFYSRGMDGRIDDPSAGWKGRGVWADYGTNAVWHSEGGKGTQGNLVKFQIRPDPLAH</sequence>
<dbReference type="AlphaFoldDB" id="A0A381TKS9"/>
<accession>A0A381TKS9</accession>
<dbReference type="EMBL" id="UINC01004764">
    <property type="protein sequence ID" value="SVA16692.1"/>
    <property type="molecule type" value="Genomic_DNA"/>
</dbReference>
<protein>
    <recommendedName>
        <fullName evidence="2">Carboxypeptidase regulatory-like domain-containing protein</fullName>
    </recommendedName>
</protein>
<organism evidence="1">
    <name type="scientific">marine metagenome</name>
    <dbReference type="NCBI Taxonomy" id="408172"/>
    <lineage>
        <taxon>unclassified sequences</taxon>
        <taxon>metagenomes</taxon>
        <taxon>ecological metagenomes</taxon>
    </lineage>
</organism>
<reference evidence="1" key="1">
    <citation type="submission" date="2018-05" db="EMBL/GenBank/DDBJ databases">
        <authorList>
            <person name="Lanie J.A."/>
            <person name="Ng W.-L."/>
            <person name="Kazmierczak K.M."/>
            <person name="Andrzejewski T.M."/>
            <person name="Davidsen T.M."/>
            <person name="Wayne K.J."/>
            <person name="Tettelin H."/>
            <person name="Glass J.I."/>
            <person name="Rusch D."/>
            <person name="Podicherti R."/>
            <person name="Tsui H.-C.T."/>
            <person name="Winkler M.E."/>
        </authorList>
    </citation>
    <scope>NUCLEOTIDE SEQUENCE</scope>
</reference>